<dbReference type="SUPFAM" id="SSF56112">
    <property type="entry name" value="Protein kinase-like (PK-like)"/>
    <property type="match status" value="1"/>
</dbReference>
<organism evidence="2 3">
    <name type="scientific">Fusarium flagelliforme</name>
    <dbReference type="NCBI Taxonomy" id="2675880"/>
    <lineage>
        <taxon>Eukaryota</taxon>
        <taxon>Fungi</taxon>
        <taxon>Dikarya</taxon>
        <taxon>Ascomycota</taxon>
        <taxon>Pezizomycotina</taxon>
        <taxon>Sordariomycetes</taxon>
        <taxon>Hypocreomycetidae</taxon>
        <taxon>Hypocreales</taxon>
        <taxon>Nectriaceae</taxon>
        <taxon>Fusarium</taxon>
        <taxon>Fusarium incarnatum-equiseti species complex</taxon>
    </lineage>
</organism>
<sequence length="360" mass="40156">MDNPAPEVKGVMQSIDPLPIKAKDLTASWFTTIFERQVKEATIIETIHGTASKVFVKLTFNDDTTKKVCVKGGLNPAVKSTLHFMLAVYRLEAEFYYNIAPTLNMALPRAIYAGTDTVRGQGLVVFEDLKAQGYSFGNPLEPWPVSRVEAGVKQLATLHAGTWGNRGEDLPSLAKAFSLKDAVTSLLSPEEWDKRFDPDTRPPVPVHLEDQERIMAAFETLWRSETRMKCLIHGYAHIGNTFISPTGEPGFLDWQVIHPGSAMTDVAYFIIGSLSIDDRRLHEKELLLSYLEALNGEGGPEMLLEDVWGEYRRQAFHGFAWAVVGPMMPSREIIDAMTERHCAAIVDHKSIELLEGLIEA</sequence>
<proteinExistence type="predicted"/>
<dbReference type="Proteomes" id="UP000265631">
    <property type="component" value="Unassembled WGS sequence"/>
</dbReference>
<dbReference type="SMART" id="SM00587">
    <property type="entry name" value="CHK"/>
    <property type="match status" value="1"/>
</dbReference>
<name>A0A395MAP9_9HYPO</name>
<dbReference type="PANTHER" id="PTHR11012">
    <property type="entry name" value="PROTEIN KINASE-LIKE DOMAIN-CONTAINING"/>
    <property type="match status" value="1"/>
</dbReference>
<dbReference type="InterPro" id="IPR011009">
    <property type="entry name" value="Kinase-like_dom_sf"/>
</dbReference>
<gene>
    <name evidence="2" type="ORF">FIE12Z_10836</name>
</gene>
<dbReference type="GO" id="GO:0016740">
    <property type="term" value="F:transferase activity"/>
    <property type="evidence" value="ECO:0007669"/>
    <property type="project" value="UniProtKB-KW"/>
</dbReference>
<evidence type="ECO:0000313" key="2">
    <source>
        <dbReference type="EMBL" id="RFN44941.1"/>
    </source>
</evidence>
<keyword evidence="3" id="KW-1185">Reference proteome</keyword>
<evidence type="ECO:0000259" key="1">
    <source>
        <dbReference type="SMART" id="SM00587"/>
    </source>
</evidence>
<dbReference type="PANTHER" id="PTHR11012:SF30">
    <property type="entry name" value="PROTEIN KINASE-LIKE DOMAIN-CONTAINING"/>
    <property type="match status" value="1"/>
</dbReference>
<feature type="domain" description="CHK kinase-like" evidence="1">
    <location>
        <begin position="124"/>
        <end position="300"/>
    </location>
</feature>
<dbReference type="Gene3D" id="3.90.1200.10">
    <property type="match status" value="1"/>
</dbReference>
<accession>A0A395MAP9</accession>
<dbReference type="InterPro" id="IPR015897">
    <property type="entry name" value="CHK_kinase-like"/>
</dbReference>
<comment type="caution">
    <text evidence="2">The sequence shown here is derived from an EMBL/GenBank/DDBJ whole genome shotgun (WGS) entry which is preliminary data.</text>
</comment>
<dbReference type="AlphaFoldDB" id="A0A395MAP9"/>
<reference evidence="2 3" key="1">
    <citation type="journal article" date="2018" name="PLoS Pathog.">
        <title>Evolution of structural diversity of trichothecenes, a family of toxins produced by plant pathogenic and entomopathogenic fungi.</title>
        <authorList>
            <person name="Proctor R.H."/>
            <person name="McCormick S.P."/>
            <person name="Kim H.S."/>
            <person name="Cardoza R.E."/>
            <person name="Stanley A.M."/>
            <person name="Lindo L."/>
            <person name="Kelly A."/>
            <person name="Brown D.W."/>
            <person name="Lee T."/>
            <person name="Vaughan M.M."/>
            <person name="Alexander N.J."/>
            <person name="Busman M."/>
            <person name="Gutierrez S."/>
        </authorList>
    </citation>
    <scope>NUCLEOTIDE SEQUENCE [LARGE SCALE GENOMIC DNA]</scope>
    <source>
        <strain evidence="2 3">NRRL 13405</strain>
    </source>
</reference>
<protein>
    <submittedName>
        <fullName evidence="2">Putative aminoglycoside phosphotransferase protein</fullName>
    </submittedName>
</protein>
<keyword evidence="2" id="KW-0808">Transferase</keyword>
<dbReference type="InterPro" id="IPR002575">
    <property type="entry name" value="Aminoglycoside_PTrfase"/>
</dbReference>
<evidence type="ECO:0000313" key="3">
    <source>
        <dbReference type="Proteomes" id="UP000265631"/>
    </source>
</evidence>
<dbReference type="EMBL" id="PXXK01000385">
    <property type="protein sequence ID" value="RFN44941.1"/>
    <property type="molecule type" value="Genomic_DNA"/>
</dbReference>
<dbReference type="Pfam" id="PF01636">
    <property type="entry name" value="APH"/>
    <property type="match status" value="1"/>
</dbReference>